<keyword evidence="6" id="KW-1185">Reference proteome</keyword>
<keyword evidence="3" id="KW-1133">Transmembrane helix</keyword>
<evidence type="ECO:0000313" key="6">
    <source>
        <dbReference type="Proteomes" id="UP000075609"/>
    </source>
</evidence>
<dbReference type="SMART" id="SM00862">
    <property type="entry name" value="Trans_reg_C"/>
    <property type="match status" value="1"/>
</dbReference>
<dbReference type="Gene3D" id="1.10.10.10">
    <property type="entry name" value="Winged helix-like DNA-binding domain superfamily/Winged helix DNA-binding domain"/>
    <property type="match status" value="1"/>
</dbReference>
<gene>
    <name evidence="5" type="ORF">ATY35_19785</name>
</gene>
<dbReference type="InterPro" id="IPR016032">
    <property type="entry name" value="Sig_transdc_resp-reg_C-effctor"/>
</dbReference>
<proteinExistence type="predicted"/>
<dbReference type="RefSeq" id="WP_061900795.1">
    <property type="nucleotide sequence ID" value="NZ_CAXYEW010000020.1"/>
</dbReference>
<evidence type="ECO:0000256" key="1">
    <source>
        <dbReference type="ARBA" id="ARBA00023125"/>
    </source>
</evidence>
<dbReference type="PROSITE" id="PS51755">
    <property type="entry name" value="OMPR_PHOB"/>
    <property type="match status" value="1"/>
</dbReference>
<dbReference type="InterPro" id="IPR001867">
    <property type="entry name" value="OmpR/PhoB-type_DNA-bd"/>
</dbReference>
<name>A0ABR5W0J1_9VIBR</name>
<evidence type="ECO:0000259" key="4">
    <source>
        <dbReference type="PROSITE" id="PS51755"/>
    </source>
</evidence>
<evidence type="ECO:0000256" key="3">
    <source>
        <dbReference type="SAM" id="Phobius"/>
    </source>
</evidence>
<feature type="transmembrane region" description="Helical" evidence="3">
    <location>
        <begin position="138"/>
        <end position="160"/>
    </location>
</feature>
<dbReference type="InterPro" id="IPR036388">
    <property type="entry name" value="WH-like_DNA-bd_sf"/>
</dbReference>
<keyword evidence="3" id="KW-0812">Transmembrane</keyword>
<dbReference type="SUPFAM" id="SSF46894">
    <property type="entry name" value="C-terminal effector domain of the bipartite response regulators"/>
    <property type="match status" value="1"/>
</dbReference>
<sequence length="253" mass="29018">MEESFKVKHLIISSRVPYIVNSVTNERIRIGKHDLATLILLCKNAGNIVPKEDLLSYAWSGKIVTEGSLVQSIRIIRNILGDNGKEQKILKTVSKVGYILDPESVQKSNFDVETKKLETKKENIKIQFKSEKKTVKELIFNLVSIFVFFFLLFVAVSITLRDSAKSKNIILYESDKLAVYSNNNQNEELKFSYEEVEGIVNDFCDISFIYIFIGEKISYSVIKPGAMIYNKIIIVNDDFENFSIVEDIRNEFC</sequence>
<dbReference type="Proteomes" id="UP000075609">
    <property type="component" value="Unassembled WGS sequence"/>
</dbReference>
<dbReference type="Pfam" id="PF00486">
    <property type="entry name" value="Trans_reg_C"/>
    <property type="match status" value="1"/>
</dbReference>
<evidence type="ECO:0000256" key="2">
    <source>
        <dbReference type="PROSITE-ProRule" id="PRU01091"/>
    </source>
</evidence>
<protein>
    <recommendedName>
        <fullName evidence="4">OmpR/PhoB-type domain-containing protein</fullName>
    </recommendedName>
</protein>
<feature type="DNA-binding region" description="OmpR/PhoB-type" evidence="2">
    <location>
        <begin position="2"/>
        <end position="102"/>
    </location>
</feature>
<comment type="caution">
    <text evidence="5">The sequence shown here is derived from an EMBL/GenBank/DDBJ whole genome shotgun (WGS) entry which is preliminary data.</text>
</comment>
<keyword evidence="1 2" id="KW-0238">DNA-binding</keyword>
<organism evidence="5 6">
    <name type="scientific">Vibrio cidicii</name>
    <dbReference type="NCBI Taxonomy" id="1763883"/>
    <lineage>
        <taxon>Bacteria</taxon>
        <taxon>Pseudomonadati</taxon>
        <taxon>Pseudomonadota</taxon>
        <taxon>Gammaproteobacteria</taxon>
        <taxon>Vibrionales</taxon>
        <taxon>Vibrionaceae</taxon>
        <taxon>Vibrio</taxon>
    </lineage>
</organism>
<feature type="domain" description="OmpR/PhoB-type" evidence="4">
    <location>
        <begin position="2"/>
        <end position="102"/>
    </location>
</feature>
<reference evidence="5 6" key="1">
    <citation type="submission" date="2015-12" db="EMBL/GenBank/DDBJ databases">
        <authorList>
            <person name="Tarr C.L."/>
            <person name="Gladney L.M."/>
        </authorList>
    </citation>
    <scope>NUCLEOTIDE SEQUENCE [LARGE SCALE GENOMIC DNA]</scope>
    <source>
        <strain evidence="5 6">1048-83</strain>
    </source>
</reference>
<evidence type="ECO:0000313" key="5">
    <source>
        <dbReference type="EMBL" id="KYN81972.1"/>
    </source>
</evidence>
<dbReference type="EMBL" id="LOBP01000185">
    <property type="protein sequence ID" value="KYN81972.1"/>
    <property type="molecule type" value="Genomic_DNA"/>
</dbReference>
<keyword evidence="3" id="KW-0472">Membrane</keyword>
<accession>A0ABR5W0J1</accession>